<evidence type="ECO:0000259" key="12">
    <source>
        <dbReference type="Pfam" id="PF08577"/>
    </source>
</evidence>
<dbReference type="GO" id="GO:0004866">
    <property type="term" value="F:endopeptidase inhibitor activity"/>
    <property type="evidence" value="ECO:0007669"/>
    <property type="project" value="InterPro"/>
</dbReference>
<comment type="similarity">
    <text evidence="3">Belongs to the proteasome inhibitor PI31 family.</text>
</comment>
<evidence type="ECO:0000256" key="5">
    <source>
        <dbReference type="ARBA" id="ARBA00022490"/>
    </source>
</evidence>
<dbReference type="Proteomes" id="UP000692954">
    <property type="component" value="Unassembled WGS sequence"/>
</dbReference>
<evidence type="ECO:0000256" key="7">
    <source>
        <dbReference type="ARBA" id="ARBA00022824"/>
    </source>
</evidence>
<dbReference type="Pfam" id="PF11566">
    <property type="entry name" value="PI31_Prot_N"/>
    <property type="match status" value="1"/>
</dbReference>
<dbReference type="InterPro" id="IPR021625">
    <property type="entry name" value="PI31_Prot_N"/>
</dbReference>
<evidence type="ECO:0000256" key="4">
    <source>
        <dbReference type="ARBA" id="ARBA00022481"/>
    </source>
</evidence>
<evidence type="ECO:0000256" key="2">
    <source>
        <dbReference type="ARBA" id="ARBA00004496"/>
    </source>
</evidence>
<evidence type="ECO:0000256" key="9">
    <source>
        <dbReference type="ARBA" id="ARBA00022990"/>
    </source>
</evidence>
<dbReference type="GO" id="GO:0070628">
    <property type="term" value="F:proteasome binding"/>
    <property type="evidence" value="ECO:0007669"/>
    <property type="project" value="InterPro"/>
</dbReference>
<keyword evidence="15" id="KW-1185">Reference proteome</keyword>
<dbReference type="Pfam" id="PF08577">
    <property type="entry name" value="PI31_Prot_C"/>
    <property type="match status" value="1"/>
</dbReference>
<comment type="caution">
    <text evidence="14">The sequence shown here is derived from an EMBL/GenBank/DDBJ whole genome shotgun (WGS) entry which is preliminary data.</text>
</comment>
<keyword evidence="7" id="KW-0256">Endoplasmic reticulum</keyword>
<dbReference type="OrthoDB" id="295844at2759"/>
<evidence type="ECO:0000256" key="3">
    <source>
        <dbReference type="ARBA" id="ARBA00006405"/>
    </source>
</evidence>
<evidence type="ECO:0000256" key="11">
    <source>
        <dbReference type="SAM" id="MobiDB-lite"/>
    </source>
</evidence>
<dbReference type="InterPro" id="IPR013886">
    <property type="entry name" value="PI31_Prot_C"/>
</dbReference>
<feature type="domain" description="PI31 proteasome regulator N-terminal" evidence="13">
    <location>
        <begin position="27"/>
        <end position="115"/>
    </location>
</feature>
<sequence>MTTLREVYNEILFLLPDQPTNKTLLSILLIHSINVKEGLKNNGINENDEIHDWVGIAEGWDQSEDGVYSLRYINQHKELCQFKFLTLPNLEDTLSINAVVLGRNDQIYSYQLPVSQLNFDNQDQIFKSNTISAYKKSILSKILIKKQEPEKIEKQQSNILLEEPPQQQQQPQGLLWNIPRNQPFSVGNQDLNPFNRNPFDNRGNMGGNLMGPQYFQNFNQRQQQQQQFNPYAPPGARFDPFGPEPDINPFGEPNHKKPWPDPFGRGGQFPF</sequence>
<dbReference type="GO" id="GO:0000502">
    <property type="term" value="C:proteasome complex"/>
    <property type="evidence" value="ECO:0007669"/>
    <property type="project" value="UniProtKB-KW"/>
</dbReference>
<keyword evidence="9" id="KW-0007">Acetylation</keyword>
<comment type="subcellular location">
    <subcellularLocation>
        <location evidence="2">Cytoplasm</location>
    </subcellularLocation>
    <subcellularLocation>
        <location evidence="1">Endoplasmic reticulum</location>
    </subcellularLocation>
</comment>
<evidence type="ECO:0000256" key="6">
    <source>
        <dbReference type="ARBA" id="ARBA00022553"/>
    </source>
</evidence>
<protein>
    <recommendedName>
        <fullName evidence="16">PI31 proteasome regulator N-terminal domain-containing protein</fullName>
    </recommendedName>
</protein>
<feature type="domain" description="PI31 proteasome regulator C-terminal" evidence="12">
    <location>
        <begin position="186"/>
        <end position="243"/>
    </location>
</feature>
<name>A0A8S1PF96_9CILI</name>
<evidence type="ECO:0000313" key="14">
    <source>
        <dbReference type="EMBL" id="CAD8101982.1"/>
    </source>
</evidence>
<evidence type="ECO:0000259" key="13">
    <source>
        <dbReference type="Pfam" id="PF11566"/>
    </source>
</evidence>
<organism evidence="14 15">
    <name type="scientific">Paramecium sonneborni</name>
    <dbReference type="NCBI Taxonomy" id="65129"/>
    <lineage>
        <taxon>Eukaryota</taxon>
        <taxon>Sar</taxon>
        <taxon>Alveolata</taxon>
        <taxon>Ciliophora</taxon>
        <taxon>Intramacronucleata</taxon>
        <taxon>Oligohymenophorea</taxon>
        <taxon>Peniculida</taxon>
        <taxon>Parameciidae</taxon>
        <taxon>Paramecium</taxon>
    </lineage>
</organism>
<gene>
    <name evidence="14" type="ORF">PSON_ATCC_30995.1.T0770025</name>
</gene>
<dbReference type="AlphaFoldDB" id="A0A8S1PF96"/>
<dbReference type="InterPro" id="IPR045128">
    <property type="entry name" value="PI31-like"/>
</dbReference>
<dbReference type="GO" id="GO:0043161">
    <property type="term" value="P:proteasome-mediated ubiquitin-dependent protein catabolic process"/>
    <property type="evidence" value="ECO:0007669"/>
    <property type="project" value="InterPro"/>
</dbReference>
<feature type="region of interest" description="Disordered" evidence="11">
    <location>
        <begin position="221"/>
        <end position="271"/>
    </location>
</feature>
<evidence type="ECO:0000313" key="15">
    <source>
        <dbReference type="Proteomes" id="UP000692954"/>
    </source>
</evidence>
<evidence type="ECO:0000256" key="8">
    <source>
        <dbReference type="ARBA" id="ARBA00022942"/>
    </source>
</evidence>
<accession>A0A8S1PF96</accession>
<evidence type="ECO:0008006" key="16">
    <source>
        <dbReference type="Google" id="ProtNLM"/>
    </source>
</evidence>
<dbReference type="PANTHER" id="PTHR13266:SF1">
    <property type="entry name" value="PROTEASOME INHIBITOR PI31 SUBUNIT"/>
    <property type="match status" value="1"/>
</dbReference>
<evidence type="ECO:0000256" key="1">
    <source>
        <dbReference type="ARBA" id="ARBA00004240"/>
    </source>
</evidence>
<keyword evidence="4" id="KW-0488">Methylation</keyword>
<comment type="function">
    <text evidence="10">Plays an important role in control of proteasome function. Inhibits the hydrolysis of protein and peptide substrates by the 20S proteasome. Also inhibits the activation of the proteasome by the proteasome regulatory proteins PA700 and PA28.</text>
</comment>
<dbReference type="GO" id="GO:0005783">
    <property type="term" value="C:endoplasmic reticulum"/>
    <property type="evidence" value="ECO:0007669"/>
    <property type="project" value="UniProtKB-SubCell"/>
</dbReference>
<proteinExistence type="inferred from homology"/>
<keyword evidence="8" id="KW-0647">Proteasome</keyword>
<keyword evidence="5" id="KW-0963">Cytoplasm</keyword>
<dbReference type="EMBL" id="CAJJDN010000077">
    <property type="protein sequence ID" value="CAD8101982.1"/>
    <property type="molecule type" value="Genomic_DNA"/>
</dbReference>
<reference evidence="14" key="1">
    <citation type="submission" date="2021-01" db="EMBL/GenBank/DDBJ databases">
        <authorList>
            <consortium name="Genoscope - CEA"/>
            <person name="William W."/>
        </authorList>
    </citation>
    <scope>NUCLEOTIDE SEQUENCE</scope>
</reference>
<dbReference type="PANTHER" id="PTHR13266">
    <property type="entry name" value="PROTEASOME INHIBITOR"/>
    <property type="match status" value="1"/>
</dbReference>
<evidence type="ECO:0000256" key="10">
    <source>
        <dbReference type="ARBA" id="ARBA00024805"/>
    </source>
</evidence>
<keyword evidence="6" id="KW-0597">Phosphoprotein</keyword>